<reference evidence="5" key="1">
    <citation type="journal article" date="2015" name="BMC Genomics">
        <title>Genomic and transcriptomic analysis of the endophytic fungus Pestalotiopsis fici reveals its lifestyle and high potential for synthesis of natural products.</title>
        <authorList>
            <person name="Wang X."/>
            <person name="Zhang X."/>
            <person name="Liu L."/>
            <person name="Xiang M."/>
            <person name="Wang W."/>
            <person name="Sun X."/>
            <person name="Che Y."/>
            <person name="Guo L."/>
            <person name="Liu G."/>
            <person name="Guo L."/>
            <person name="Wang C."/>
            <person name="Yin W.B."/>
            <person name="Stadler M."/>
            <person name="Zhang X."/>
            <person name="Liu X."/>
        </authorList>
    </citation>
    <scope>NUCLEOTIDE SEQUENCE [LARGE SCALE GENOMIC DNA]</scope>
    <source>
        <strain evidence="5">W106-1 / CGMCC3.15140</strain>
    </source>
</reference>
<comment type="similarity">
    <text evidence="1">Belongs to the LovG family.</text>
</comment>
<organism evidence="4 5">
    <name type="scientific">Pestalotiopsis fici (strain W106-1 / CGMCC3.15140)</name>
    <dbReference type="NCBI Taxonomy" id="1229662"/>
    <lineage>
        <taxon>Eukaryota</taxon>
        <taxon>Fungi</taxon>
        <taxon>Dikarya</taxon>
        <taxon>Ascomycota</taxon>
        <taxon>Pezizomycotina</taxon>
        <taxon>Sordariomycetes</taxon>
        <taxon>Xylariomycetidae</taxon>
        <taxon>Amphisphaeriales</taxon>
        <taxon>Sporocadaceae</taxon>
        <taxon>Pestalotiopsis</taxon>
    </lineage>
</organism>
<dbReference type="GO" id="GO:0005737">
    <property type="term" value="C:cytoplasm"/>
    <property type="evidence" value="ECO:0007669"/>
    <property type="project" value="TreeGrafter"/>
</dbReference>
<protein>
    <recommendedName>
        <fullName evidence="3">Serine hydrolase domain-containing protein</fullName>
    </recommendedName>
</protein>
<keyword evidence="5" id="KW-1185">Reference proteome</keyword>
<dbReference type="GO" id="GO:0044550">
    <property type="term" value="P:secondary metabolite biosynthetic process"/>
    <property type="evidence" value="ECO:0007669"/>
    <property type="project" value="TreeGrafter"/>
</dbReference>
<dbReference type="KEGG" id="pfy:PFICI_14439"/>
<evidence type="ECO:0000259" key="3">
    <source>
        <dbReference type="Pfam" id="PF03959"/>
    </source>
</evidence>
<dbReference type="InterPro" id="IPR005645">
    <property type="entry name" value="FSH-like_dom"/>
</dbReference>
<dbReference type="GO" id="GO:0005634">
    <property type="term" value="C:nucleus"/>
    <property type="evidence" value="ECO:0007669"/>
    <property type="project" value="TreeGrafter"/>
</dbReference>
<dbReference type="PANTHER" id="PTHR48070">
    <property type="entry name" value="ESTERASE OVCA2"/>
    <property type="match status" value="1"/>
</dbReference>
<dbReference type="RefSeq" id="XP_007841211.1">
    <property type="nucleotide sequence ID" value="XM_007843020.1"/>
</dbReference>
<dbReference type="Pfam" id="PF03959">
    <property type="entry name" value="FSH1"/>
    <property type="match status" value="1"/>
</dbReference>
<dbReference type="EMBL" id="KI912121">
    <property type="protein sequence ID" value="ETS73493.1"/>
    <property type="molecule type" value="Genomic_DNA"/>
</dbReference>
<dbReference type="GO" id="GO:0016787">
    <property type="term" value="F:hydrolase activity"/>
    <property type="evidence" value="ECO:0007669"/>
    <property type="project" value="UniProtKB-KW"/>
</dbReference>
<evidence type="ECO:0000313" key="5">
    <source>
        <dbReference type="Proteomes" id="UP000030651"/>
    </source>
</evidence>
<dbReference type="SUPFAM" id="SSF53474">
    <property type="entry name" value="alpha/beta-Hydrolases"/>
    <property type="match status" value="1"/>
</dbReference>
<dbReference type="OrthoDB" id="414698at2759"/>
<feature type="domain" description="Serine hydrolase" evidence="3">
    <location>
        <begin position="11"/>
        <end position="243"/>
    </location>
</feature>
<dbReference type="InterPro" id="IPR050593">
    <property type="entry name" value="LovG"/>
</dbReference>
<keyword evidence="2" id="KW-0378">Hydrolase</keyword>
<dbReference type="Gene3D" id="3.40.50.1820">
    <property type="entry name" value="alpha/beta hydrolase"/>
    <property type="match status" value="1"/>
</dbReference>
<name>W3WHX0_PESFW</name>
<dbReference type="Proteomes" id="UP000030651">
    <property type="component" value="Unassembled WGS sequence"/>
</dbReference>
<dbReference type="eggNOG" id="KOG2551">
    <property type="taxonomic scope" value="Eukaryota"/>
</dbReference>
<dbReference type="PANTHER" id="PTHR48070:SF3">
    <property type="entry name" value="ESTERASE DBAE-RELATED"/>
    <property type="match status" value="1"/>
</dbReference>
<dbReference type="AlphaFoldDB" id="W3WHX0"/>
<evidence type="ECO:0000313" key="4">
    <source>
        <dbReference type="EMBL" id="ETS73493.1"/>
    </source>
</evidence>
<proteinExistence type="inferred from homology"/>
<accession>W3WHX0</accession>
<dbReference type="InterPro" id="IPR029058">
    <property type="entry name" value="AB_hydrolase_fold"/>
</dbReference>
<gene>
    <name evidence="4" type="ORF">PFICI_14439</name>
</gene>
<evidence type="ECO:0000256" key="2">
    <source>
        <dbReference type="ARBA" id="ARBA00022801"/>
    </source>
</evidence>
<dbReference type="InParanoid" id="W3WHX0"/>
<dbReference type="HOGENOM" id="CLU_051938_0_2_1"/>
<dbReference type="OMA" id="PRMLCLH"/>
<dbReference type="GeneID" id="19279452"/>
<sequence length="262" mass="29384">MADKEENLDLPRMLCLHGGGTNARIFKAQCRVIERALKQQFRFVYPEAPYECQPGPDVVSVYAEYGPFKRWLRWLPEHTERDNETTVNDIMGNIKAAMDEDDRKGATGPFVAMLGFSQGAKLAASLLFKHQKRIEKLGVDKTGPAWKFAVLMAGRAPLVSFDPEIFTSTMLHEPSQIALGGQPDLMDAASEDHILRLPTIHVHGLYDPNINLHRDLLENYCDGDTVRVLEWDGGHRVPLKTTDITPLVEYILEIAEETGALS</sequence>
<evidence type="ECO:0000256" key="1">
    <source>
        <dbReference type="ARBA" id="ARBA00005863"/>
    </source>
</evidence>